<accession>A0A5B7IKW2</accession>
<feature type="region of interest" description="Disordered" evidence="1">
    <location>
        <begin position="1"/>
        <end position="29"/>
    </location>
</feature>
<reference evidence="2 3" key="1">
    <citation type="submission" date="2019-05" db="EMBL/GenBank/DDBJ databases">
        <title>Another draft genome of Portunus trituberculatus and its Hox gene families provides insights of decapod evolution.</title>
        <authorList>
            <person name="Jeong J.-H."/>
            <person name="Song I."/>
            <person name="Kim S."/>
            <person name="Choi T."/>
            <person name="Kim D."/>
            <person name="Ryu S."/>
            <person name="Kim W."/>
        </authorList>
    </citation>
    <scope>NUCLEOTIDE SEQUENCE [LARGE SCALE GENOMIC DNA]</scope>
    <source>
        <tissue evidence="2">Muscle</tissue>
    </source>
</reference>
<protein>
    <submittedName>
        <fullName evidence="2">Uncharacterized protein</fullName>
    </submittedName>
</protein>
<dbReference type="AlphaFoldDB" id="A0A5B7IKW2"/>
<feature type="compositionally biased region" description="Polar residues" evidence="1">
    <location>
        <begin position="19"/>
        <end position="28"/>
    </location>
</feature>
<name>A0A5B7IKW2_PORTR</name>
<organism evidence="2 3">
    <name type="scientific">Portunus trituberculatus</name>
    <name type="common">Swimming crab</name>
    <name type="synonym">Neptunus trituberculatus</name>
    <dbReference type="NCBI Taxonomy" id="210409"/>
    <lineage>
        <taxon>Eukaryota</taxon>
        <taxon>Metazoa</taxon>
        <taxon>Ecdysozoa</taxon>
        <taxon>Arthropoda</taxon>
        <taxon>Crustacea</taxon>
        <taxon>Multicrustacea</taxon>
        <taxon>Malacostraca</taxon>
        <taxon>Eumalacostraca</taxon>
        <taxon>Eucarida</taxon>
        <taxon>Decapoda</taxon>
        <taxon>Pleocyemata</taxon>
        <taxon>Brachyura</taxon>
        <taxon>Eubrachyura</taxon>
        <taxon>Portunoidea</taxon>
        <taxon>Portunidae</taxon>
        <taxon>Portuninae</taxon>
        <taxon>Portunus</taxon>
    </lineage>
</organism>
<keyword evidence="3" id="KW-1185">Reference proteome</keyword>
<proteinExistence type="predicted"/>
<feature type="compositionally biased region" description="Pro residues" evidence="1">
    <location>
        <begin position="1"/>
        <end position="18"/>
    </location>
</feature>
<comment type="caution">
    <text evidence="2">The sequence shown here is derived from an EMBL/GenBank/DDBJ whole genome shotgun (WGS) entry which is preliminary data.</text>
</comment>
<dbReference type="Proteomes" id="UP000324222">
    <property type="component" value="Unassembled WGS sequence"/>
</dbReference>
<evidence type="ECO:0000256" key="1">
    <source>
        <dbReference type="SAM" id="MobiDB-lite"/>
    </source>
</evidence>
<gene>
    <name evidence="2" type="ORF">E2C01_076002</name>
</gene>
<dbReference type="EMBL" id="VSRR010056827">
    <property type="protein sequence ID" value="MPC81388.1"/>
    <property type="molecule type" value="Genomic_DNA"/>
</dbReference>
<sequence>MPPSLLPGYPPTKCPSPDSPNSTPLSRQPTLYPHHLLLHHFHLPLLLQPHDPSSLSSPLAGHSGCV</sequence>
<evidence type="ECO:0000313" key="3">
    <source>
        <dbReference type="Proteomes" id="UP000324222"/>
    </source>
</evidence>
<evidence type="ECO:0000313" key="2">
    <source>
        <dbReference type="EMBL" id="MPC81388.1"/>
    </source>
</evidence>